<gene>
    <name evidence="1" type="ORF">PPEP_b0131</name>
</gene>
<protein>
    <submittedName>
        <fullName evidence="1">Uncharacterized protein</fullName>
    </submittedName>
</protein>
<proteinExistence type="predicted"/>
<reference evidence="1 2" key="1">
    <citation type="submission" date="2015-06" db="EMBL/GenBank/DDBJ databases">
        <title>Genome sequence of Pseudoalteromonas peptidolytica.</title>
        <authorList>
            <person name="Xie B.-B."/>
            <person name="Rong J.-C."/>
            <person name="Qin Q.-L."/>
            <person name="Zhang Y.-Z."/>
        </authorList>
    </citation>
    <scope>NUCLEOTIDE SEQUENCE [LARGE SCALE GENOMIC DNA]</scope>
    <source>
        <strain evidence="1 2">F12-50-A1</strain>
    </source>
</reference>
<comment type="caution">
    <text evidence="1">The sequence shown here is derived from an EMBL/GenBank/DDBJ whole genome shotgun (WGS) entry which is preliminary data.</text>
</comment>
<sequence length="58" mass="6469">MLISGNAGFLSSNTILAVYFKKRLRLCIFHVPTIFEQSSIVTLSDLSCWPITVVVPQI</sequence>
<keyword evidence="2" id="KW-1185">Reference proteome</keyword>
<dbReference type="EMBL" id="AQHF01000033">
    <property type="protein sequence ID" value="MBE0348404.1"/>
    <property type="molecule type" value="Genomic_DNA"/>
</dbReference>
<dbReference type="Proteomes" id="UP000660708">
    <property type="component" value="Unassembled WGS sequence"/>
</dbReference>
<evidence type="ECO:0000313" key="2">
    <source>
        <dbReference type="Proteomes" id="UP000660708"/>
    </source>
</evidence>
<organism evidence="1 2">
    <name type="scientific">Pseudoalteromonas peptidolytica F12-50-A1</name>
    <dbReference type="NCBI Taxonomy" id="1315280"/>
    <lineage>
        <taxon>Bacteria</taxon>
        <taxon>Pseudomonadati</taxon>
        <taxon>Pseudomonadota</taxon>
        <taxon>Gammaproteobacteria</taxon>
        <taxon>Alteromonadales</taxon>
        <taxon>Pseudoalteromonadaceae</taxon>
        <taxon>Pseudoalteromonas</taxon>
    </lineage>
</organism>
<dbReference type="AlphaFoldDB" id="A0A8I0N0P2"/>
<evidence type="ECO:0000313" key="1">
    <source>
        <dbReference type="EMBL" id="MBE0348404.1"/>
    </source>
</evidence>
<name>A0A8I0N0P2_9GAMM</name>
<accession>A0A8I0N0P2</accession>